<dbReference type="Proteomes" id="UP000307968">
    <property type="component" value="Chromosome"/>
</dbReference>
<evidence type="ECO:0000313" key="2">
    <source>
        <dbReference type="Proteomes" id="UP000307968"/>
    </source>
</evidence>
<dbReference type="EMBL" id="LR590463">
    <property type="protein sequence ID" value="VTP60922.1"/>
    <property type="molecule type" value="Genomic_DNA"/>
</dbReference>
<reference evidence="1 2" key="1">
    <citation type="submission" date="2019-05" db="EMBL/GenBank/DDBJ databases">
        <authorList>
            <consortium name="Pathogen Informatics"/>
        </authorList>
    </citation>
    <scope>NUCLEOTIDE SEQUENCE [LARGE SCALE GENOMIC DNA]</scope>
    <source>
        <strain evidence="1 2">NCTC12971</strain>
    </source>
</reference>
<proteinExistence type="predicted"/>
<name>A0A4U9HB48_SERRU</name>
<dbReference type="AlphaFoldDB" id="A0A4U9HB48"/>
<protein>
    <submittedName>
        <fullName evidence="1">Uncharacterized protein</fullName>
    </submittedName>
</protein>
<evidence type="ECO:0000313" key="1">
    <source>
        <dbReference type="EMBL" id="VTP60922.1"/>
    </source>
</evidence>
<accession>A0A4U9HB48</accession>
<gene>
    <name evidence="1" type="ORF">NCTC12971_01422</name>
</gene>
<organism evidence="1 2">
    <name type="scientific">Serratia rubidaea</name>
    <name type="common">Serratia marinorubra</name>
    <dbReference type="NCBI Taxonomy" id="61652"/>
    <lineage>
        <taxon>Bacteria</taxon>
        <taxon>Pseudomonadati</taxon>
        <taxon>Pseudomonadota</taxon>
        <taxon>Gammaproteobacteria</taxon>
        <taxon>Enterobacterales</taxon>
        <taxon>Yersiniaceae</taxon>
        <taxon>Serratia</taxon>
    </lineage>
</organism>
<sequence>MSHGLSQALTAEDVADTSRHFLSSSFHAKTVLMLRRKTASCGR</sequence>